<protein>
    <submittedName>
        <fullName evidence="2">Uncharacterized protein</fullName>
    </submittedName>
</protein>
<dbReference type="EMBL" id="LR900001">
    <property type="protein sequence ID" value="CAD7243716.1"/>
    <property type="molecule type" value="Genomic_DNA"/>
</dbReference>
<keyword evidence="3" id="KW-1185">Reference proteome</keyword>
<accession>A0A7R8X478</accession>
<proteinExistence type="predicted"/>
<evidence type="ECO:0000313" key="3">
    <source>
        <dbReference type="Proteomes" id="UP000677054"/>
    </source>
</evidence>
<dbReference type="Proteomes" id="UP000677054">
    <property type="component" value="Unassembled WGS sequence"/>
</dbReference>
<feature type="region of interest" description="Disordered" evidence="1">
    <location>
        <begin position="173"/>
        <end position="204"/>
    </location>
</feature>
<evidence type="ECO:0000256" key="1">
    <source>
        <dbReference type="SAM" id="MobiDB-lite"/>
    </source>
</evidence>
<gene>
    <name evidence="2" type="ORF">DSTB1V02_LOCUS3630</name>
</gene>
<organism evidence="2">
    <name type="scientific">Darwinula stevensoni</name>
    <dbReference type="NCBI Taxonomy" id="69355"/>
    <lineage>
        <taxon>Eukaryota</taxon>
        <taxon>Metazoa</taxon>
        <taxon>Ecdysozoa</taxon>
        <taxon>Arthropoda</taxon>
        <taxon>Crustacea</taxon>
        <taxon>Oligostraca</taxon>
        <taxon>Ostracoda</taxon>
        <taxon>Podocopa</taxon>
        <taxon>Podocopida</taxon>
        <taxon>Darwinulocopina</taxon>
        <taxon>Darwinuloidea</taxon>
        <taxon>Darwinulidae</taxon>
        <taxon>Darwinula</taxon>
    </lineage>
</organism>
<name>A0A7R8X478_9CRUS</name>
<evidence type="ECO:0000313" key="2">
    <source>
        <dbReference type="EMBL" id="CAD7243716.1"/>
    </source>
</evidence>
<dbReference type="AlphaFoldDB" id="A0A7R8X478"/>
<reference evidence="2" key="1">
    <citation type="submission" date="2020-11" db="EMBL/GenBank/DDBJ databases">
        <authorList>
            <person name="Tran Van P."/>
        </authorList>
    </citation>
    <scope>NUCLEOTIDE SEQUENCE</scope>
</reference>
<sequence>MPQSEARCVEIQKNTHVLMNALMNALIPSLRNVEYPERSACAIEQWFQWCWCHVRLNTAVPQAAWDQYYWFEFGVAMSRCNLEDNVLTEERFREIRDSILNGIEHGAPQWLASSEELEEPVPVTGPLVVRGNKYPYTAKDIQSYIPSIEEARKYGYAEVDFMDRHQAGGHSISMPFYNGFPESNDQKPKKGRGRGFTTSSTTSAFRQTREIFKKQLKEQFGDTHSITAHAQTLNGVTNMDHMVPSYGATVSRSSSSSSTPDVVVEEEEIEDPFPPLQTTVWNASKRGDCHASSKKAAAPDKNVNQYVKHWLKNTK</sequence>
<dbReference type="EMBL" id="CAJPEV010000484">
    <property type="protein sequence ID" value="CAG0885744.1"/>
    <property type="molecule type" value="Genomic_DNA"/>
</dbReference>